<dbReference type="Pfam" id="PF08378">
    <property type="entry name" value="NERD"/>
    <property type="match status" value="1"/>
</dbReference>
<comment type="caution">
    <text evidence="2">The sequence shown here is derived from an EMBL/GenBank/DDBJ whole genome shotgun (WGS) entry which is preliminary data.</text>
</comment>
<name>A0A927HDB3_9BACI</name>
<sequence length="327" mass="39081">MGQLIKLQDYISRYEQDIYRYPTQYVRLKKQQWSKLQHAFQTGVLQEMIQADTEEEPWIEEKPSLLDKLKNVVKRTEKRGEAEDKAEKKAKAGQEEEMFFSMITVPETEKDLKVTFLDQLFHFQMKWATTTIRERSLVDRAYYRDEKLKLLLQRFPDTYLILFEPVLRINKAPIQIDTIILTPTAAWCITFLEEMDLSVYEGNNDKFWVRRHHEEKEQRVLNPLISLQRSEKIINKLFNLYQVELPIKKAVISRNSFIEYTLGMKDLFILDKKRFPEWFEMMRKSNSPIKRQQIKGAEVLLNYSQTTSMMRMEWSDYDDVGSSDAES</sequence>
<dbReference type="InterPro" id="IPR011528">
    <property type="entry name" value="NERD"/>
</dbReference>
<dbReference type="Proteomes" id="UP000602076">
    <property type="component" value="Unassembled WGS sequence"/>
</dbReference>
<keyword evidence="3" id="KW-1185">Reference proteome</keyword>
<dbReference type="EMBL" id="JACXSI010000070">
    <property type="protein sequence ID" value="MBD3110512.1"/>
    <property type="molecule type" value="Genomic_DNA"/>
</dbReference>
<proteinExistence type="predicted"/>
<dbReference type="AlphaFoldDB" id="A0A927HDB3"/>
<accession>A0A927HDB3</accession>
<feature type="domain" description="NERD" evidence="1">
    <location>
        <begin position="151"/>
        <end position="251"/>
    </location>
</feature>
<dbReference type="RefSeq" id="WP_191000046.1">
    <property type="nucleotide sequence ID" value="NZ_JACXSI010000070.1"/>
</dbReference>
<protein>
    <submittedName>
        <fullName evidence="2">NERD domain-containing protein</fullName>
    </submittedName>
</protein>
<reference evidence="2" key="1">
    <citation type="submission" date="2020-09" db="EMBL/GenBank/DDBJ databases">
        <title>Bacillus faecalis sp. nov., a moderately halophilic bacterium isolated from cow faeces.</title>
        <authorList>
            <person name="Jiang L."/>
            <person name="Lee J."/>
        </authorList>
    </citation>
    <scope>NUCLEOTIDE SEQUENCE</scope>
    <source>
        <strain evidence="2">AGMB 02131</strain>
    </source>
</reference>
<evidence type="ECO:0000313" key="3">
    <source>
        <dbReference type="Proteomes" id="UP000602076"/>
    </source>
</evidence>
<gene>
    <name evidence="2" type="ORF">IEO70_19480</name>
</gene>
<evidence type="ECO:0000313" key="2">
    <source>
        <dbReference type="EMBL" id="MBD3110512.1"/>
    </source>
</evidence>
<organism evidence="2 3">
    <name type="scientific">Peribacillus faecalis</name>
    <dbReference type="NCBI Taxonomy" id="2772559"/>
    <lineage>
        <taxon>Bacteria</taxon>
        <taxon>Bacillati</taxon>
        <taxon>Bacillota</taxon>
        <taxon>Bacilli</taxon>
        <taxon>Bacillales</taxon>
        <taxon>Bacillaceae</taxon>
        <taxon>Peribacillus</taxon>
    </lineage>
</organism>
<evidence type="ECO:0000259" key="1">
    <source>
        <dbReference type="Pfam" id="PF08378"/>
    </source>
</evidence>